<keyword evidence="2" id="KW-1185">Reference proteome</keyword>
<name>A0ACB8QS40_9AGAM</name>
<comment type="caution">
    <text evidence="1">The sequence shown here is derived from an EMBL/GenBank/DDBJ whole genome shotgun (WGS) entry which is preliminary data.</text>
</comment>
<protein>
    <submittedName>
        <fullName evidence="1">Glycoside hydrolase superfamily</fullName>
    </submittedName>
</protein>
<dbReference type="EMBL" id="MU273500">
    <property type="protein sequence ID" value="KAI0034488.1"/>
    <property type="molecule type" value="Genomic_DNA"/>
</dbReference>
<dbReference type="Proteomes" id="UP000814128">
    <property type="component" value="Unassembled WGS sequence"/>
</dbReference>
<accession>A0ACB8QS40</accession>
<gene>
    <name evidence="1" type="ORF">K488DRAFT_83998</name>
</gene>
<keyword evidence="1" id="KW-0378">Hydrolase</keyword>
<organism evidence="1 2">
    <name type="scientific">Vararia minispora EC-137</name>
    <dbReference type="NCBI Taxonomy" id="1314806"/>
    <lineage>
        <taxon>Eukaryota</taxon>
        <taxon>Fungi</taxon>
        <taxon>Dikarya</taxon>
        <taxon>Basidiomycota</taxon>
        <taxon>Agaricomycotina</taxon>
        <taxon>Agaricomycetes</taxon>
        <taxon>Russulales</taxon>
        <taxon>Lachnocladiaceae</taxon>
        <taxon>Vararia</taxon>
    </lineage>
</organism>
<evidence type="ECO:0000313" key="2">
    <source>
        <dbReference type="Proteomes" id="UP000814128"/>
    </source>
</evidence>
<evidence type="ECO:0000313" key="1">
    <source>
        <dbReference type="EMBL" id="KAI0034488.1"/>
    </source>
</evidence>
<reference evidence="1" key="1">
    <citation type="submission" date="2021-02" db="EMBL/GenBank/DDBJ databases">
        <authorList>
            <consortium name="DOE Joint Genome Institute"/>
            <person name="Ahrendt S."/>
            <person name="Looney B.P."/>
            <person name="Miyauchi S."/>
            <person name="Morin E."/>
            <person name="Drula E."/>
            <person name="Courty P.E."/>
            <person name="Chicoki N."/>
            <person name="Fauchery L."/>
            <person name="Kohler A."/>
            <person name="Kuo A."/>
            <person name="Labutti K."/>
            <person name="Pangilinan J."/>
            <person name="Lipzen A."/>
            <person name="Riley R."/>
            <person name="Andreopoulos W."/>
            <person name="He G."/>
            <person name="Johnson J."/>
            <person name="Barry K.W."/>
            <person name="Grigoriev I.V."/>
            <person name="Nagy L."/>
            <person name="Hibbett D."/>
            <person name="Henrissat B."/>
            <person name="Matheny P.B."/>
            <person name="Labbe J."/>
            <person name="Martin F."/>
        </authorList>
    </citation>
    <scope>NUCLEOTIDE SEQUENCE</scope>
    <source>
        <strain evidence="1">EC-137</strain>
    </source>
</reference>
<reference evidence="1" key="2">
    <citation type="journal article" date="2022" name="New Phytol.">
        <title>Evolutionary transition to the ectomycorrhizal habit in the genomes of a hyperdiverse lineage of mushroom-forming fungi.</title>
        <authorList>
            <person name="Looney B."/>
            <person name="Miyauchi S."/>
            <person name="Morin E."/>
            <person name="Drula E."/>
            <person name="Courty P.E."/>
            <person name="Kohler A."/>
            <person name="Kuo A."/>
            <person name="LaButti K."/>
            <person name="Pangilinan J."/>
            <person name="Lipzen A."/>
            <person name="Riley R."/>
            <person name="Andreopoulos W."/>
            <person name="He G."/>
            <person name="Johnson J."/>
            <person name="Nolan M."/>
            <person name="Tritt A."/>
            <person name="Barry K.W."/>
            <person name="Grigoriev I.V."/>
            <person name="Nagy L.G."/>
            <person name="Hibbett D."/>
            <person name="Henrissat B."/>
            <person name="Matheny P.B."/>
            <person name="Labbe J."/>
            <person name="Martin F.M."/>
        </authorList>
    </citation>
    <scope>NUCLEOTIDE SEQUENCE</scope>
    <source>
        <strain evidence="1">EC-137</strain>
    </source>
</reference>
<proteinExistence type="predicted"/>
<sequence length="865" mass="91441">MSMMGWFSDALARVRNPIKALQSCCSQHHYRIQNDASVSSFVVSRRKRQNADSTSVSVVSSSTSLASVSSTVVTTSSVATNTSSLAVSVSATGSFVPIPTPSSGPAIPGVFPATSPKTPPPVESPGLVPDFADAWASAYKKATAKASLIVASLTLEEKVNISSGTTERCIGNTGTARGFPGLCLEDSPLGVRLVDFATVFPAGINAAATFKRSLIRARGLAMGQEHVGKGVNVALGPMMNLGRVAEGGRNWEGFGADPYLAGEAAYETILGMQQAGVQACAKHFIDNEQETNRMTESSDVDDRTQHEVYALPFLRSVMAGTASVMCSYNKLNGTYACEDAHSLTRILKTELGFRGFVVSDWGATHSTAQAANAGLDVEMPDSRFFGQTLVAAVEAGAVPEARIDDMATRVLAAWYFLGQDSPAYPPVSFDARDPLNEELNAHVDVQADHDALVREIGKASVVLLKNARGALPLKRPRSIVVIGERVPCRATVARADDGGGSDAAPARVAGPNEFANGGGVDGILAMGGGSGTANFTYLISPYEALQRRARQDRTSFFWFFDDANPRGAAVAGRGKSAALVFLQSWSREGADRPNITALHAGDALVQAVASTNPNTIVVVHSVGPLVVEPWIEHPNVTAVLWAGLSGPETGNALADVVYGDYNPSGRLPYTIARALANYPAQVSTSLDIPYSEGLNVDYRHFDATGIEPRFEFGFGLSYTSFAYGALSIRDVRPLAPENDRQLEESWAAGVRGPMGPGSSTALWLHRAAVEVSFEVTNTGSVHGTEIAQLYVRHAPSSGEPPSVLKGFADVALAPGRSKRVSIGLSRFDLSVWDAVSQTWVRPAGTIGVAIGASSRDFRLNGTLDI</sequence>